<proteinExistence type="predicted"/>
<evidence type="ECO:0000313" key="2">
    <source>
        <dbReference type="EMBL" id="OOE78960.1"/>
    </source>
</evidence>
<gene>
    <name evidence="2" type="ORF">BZG73_15720</name>
</gene>
<comment type="caution">
    <text evidence="2">The sequence shown here is derived from an EMBL/GenBank/DDBJ whole genome shotgun (WGS) entry which is preliminary data.</text>
</comment>
<feature type="transmembrane region" description="Helical" evidence="1">
    <location>
        <begin position="97"/>
        <end position="119"/>
    </location>
</feature>
<organism evidence="2 3">
    <name type="scientific">Salinivibrio siamensis</name>
    <dbReference type="NCBI Taxonomy" id="414286"/>
    <lineage>
        <taxon>Bacteria</taxon>
        <taxon>Pseudomonadati</taxon>
        <taxon>Pseudomonadota</taxon>
        <taxon>Gammaproteobacteria</taxon>
        <taxon>Vibrionales</taxon>
        <taxon>Vibrionaceae</taxon>
        <taxon>Salinivibrio</taxon>
    </lineage>
</organism>
<dbReference type="Proteomes" id="UP000189410">
    <property type="component" value="Unassembled WGS sequence"/>
</dbReference>
<sequence>MPESEWWEILLIIPGLVFGGYLVLWSIPAVFILAILALNDITRIEFIDQQLEKDVKKLHSNLDYQLSYKIVNRFTLYCFSYPLIRHRQTTNSWKFRAFMWYNFLGFWSLILSGIIVYLARLSGVID</sequence>
<feature type="transmembrane region" description="Helical" evidence="1">
    <location>
        <begin position="12"/>
        <end position="38"/>
    </location>
</feature>
<name>A0ABX3K4U4_9GAMM</name>
<keyword evidence="1" id="KW-0472">Membrane</keyword>
<evidence type="ECO:0000313" key="3">
    <source>
        <dbReference type="Proteomes" id="UP000189410"/>
    </source>
</evidence>
<protein>
    <submittedName>
        <fullName evidence="2">Uncharacterized protein</fullName>
    </submittedName>
</protein>
<evidence type="ECO:0000256" key="1">
    <source>
        <dbReference type="SAM" id="Phobius"/>
    </source>
</evidence>
<keyword evidence="1" id="KW-0812">Transmembrane</keyword>
<reference evidence="2 3" key="1">
    <citation type="journal article" date="2017" name="Genome Announc.">
        <title>Draft Genome Sequences of Salinivibrio proteolyticus, Salinivibrio sharmensis, Salinivibrio siamensis, Salinivibrio costicola subsp. alcaliphilus, Salinivibrio costicola subsp. vallismortis, and 29 New Isolates Belonging to the Genus Salinivibrio.</title>
        <authorList>
            <person name="Lopez-Hermoso C."/>
            <person name="de la Haba R.R."/>
            <person name="Sanchez-Porro C."/>
            <person name="Bayliss S.C."/>
            <person name="Feil E.J."/>
            <person name="Ventosa A."/>
        </authorList>
    </citation>
    <scope>NUCLEOTIDE SEQUENCE [LARGE SCALE GENOMIC DNA]</scope>
    <source>
        <strain evidence="2 3">JCM 14472</strain>
    </source>
</reference>
<dbReference type="RefSeq" id="WP_077638320.1">
    <property type="nucleotide sequence ID" value="NZ_MUFB01000047.1"/>
</dbReference>
<dbReference type="EMBL" id="MUFB01000047">
    <property type="protein sequence ID" value="OOE78960.1"/>
    <property type="molecule type" value="Genomic_DNA"/>
</dbReference>
<accession>A0ABX3K4U4</accession>
<keyword evidence="3" id="KW-1185">Reference proteome</keyword>
<keyword evidence="1" id="KW-1133">Transmembrane helix</keyword>